<evidence type="ECO:0000256" key="3">
    <source>
        <dbReference type="ARBA" id="ARBA00022692"/>
    </source>
</evidence>
<dbReference type="GO" id="GO:0005886">
    <property type="term" value="C:plasma membrane"/>
    <property type="evidence" value="ECO:0007669"/>
    <property type="project" value="UniProtKB-SubCell"/>
</dbReference>
<accession>A0A2S5CKS1</accession>
<comment type="similarity">
    <text evidence="6">Belongs to the ABC-4 integral membrane protein family.</text>
</comment>
<evidence type="ECO:0000256" key="2">
    <source>
        <dbReference type="ARBA" id="ARBA00022475"/>
    </source>
</evidence>
<dbReference type="EMBL" id="PGFZ01000006">
    <property type="protein sequence ID" value="POZ51374.1"/>
    <property type="molecule type" value="Genomic_DNA"/>
</dbReference>
<evidence type="ECO:0000256" key="1">
    <source>
        <dbReference type="ARBA" id="ARBA00004651"/>
    </source>
</evidence>
<feature type="domain" description="ABC3 transporter permease C-terminal" evidence="8">
    <location>
        <begin position="287"/>
        <end position="400"/>
    </location>
</feature>
<dbReference type="Proteomes" id="UP000237423">
    <property type="component" value="Unassembled WGS sequence"/>
</dbReference>
<dbReference type="Pfam" id="PF02687">
    <property type="entry name" value="FtsX"/>
    <property type="match status" value="1"/>
</dbReference>
<feature type="transmembrane region" description="Helical" evidence="7">
    <location>
        <begin position="329"/>
        <end position="358"/>
    </location>
</feature>
<evidence type="ECO:0000259" key="9">
    <source>
        <dbReference type="Pfam" id="PF12704"/>
    </source>
</evidence>
<dbReference type="PANTHER" id="PTHR30572:SF4">
    <property type="entry name" value="ABC TRANSPORTER PERMEASE YTRF"/>
    <property type="match status" value="1"/>
</dbReference>
<dbReference type="AlphaFoldDB" id="A0A2S5CKS1"/>
<dbReference type="PANTHER" id="PTHR30572">
    <property type="entry name" value="MEMBRANE COMPONENT OF TRANSPORTER-RELATED"/>
    <property type="match status" value="1"/>
</dbReference>
<dbReference type="InterPro" id="IPR003838">
    <property type="entry name" value="ABC3_permease_C"/>
</dbReference>
<gene>
    <name evidence="10" type="ORF">AADEFJLK_02823</name>
</gene>
<comment type="subcellular location">
    <subcellularLocation>
        <location evidence="1">Cell membrane</location>
        <topology evidence="1">Multi-pass membrane protein</topology>
    </subcellularLocation>
</comment>
<evidence type="ECO:0000256" key="4">
    <source>
        <dbReference type="ARBA" id="ARBA00022989"/>
    </source>
</evidence>
<proteinExistence type="inferred from homology"/>
<comment type="caution">
    <text evidence="10">The sequence shown here is derived from an EMBL/GenBank/DDBJ whole genome shotgun (WGS) entry which is preliminary data.</text>
</comment>
<keyword evidence="4 7" id="KW-1133">Transmembrane helix</keyword>
<reference evidence="10 11" key="1">
    <citation type="submission" date="2017-11" db="EMBL/GenBank/DDBJ databases">
        <title>Draft Genome Sequence of Methylobacter psychrotolerans Sph1T, an Obligate Methanotroph from Low-Temperature Environments.</title>
        <authorList>
            <person name="Oshkin I.Y."/>
            <person name="Miroshnikov K."/>
            <person name="Belova S.E."/>
            <person name="Korzhenkov A."/>
            <person name="Toshchakov S.V."/>
            <person name="Dedysh S.N."/>
        </authorList>
    </citation>
    <scope>NUCLEOTIDE SEQUENCE [LARGE SCALE GENOMIC DNA]</scope>
    <source>
        <strain evidence="10 11">Sph1</strain>
    </source>
</reference>
<dbReference type="Pfam" id="PF12704">
    <property type="entry name" value="MacB_PCD"/>
    <property type="match status" value="1"/>
</dbReference>
<evidence type="ECO:0000256" key="6">
    <source>
        <dbReference type="ARBA" id="ARBA00038076"/>
    </source>
</evidence>
<keyword evidence="5 7" id="KW-0472">Membrane</keyword>
<dbReference type="GO" id="GO:0022857">
    <property type="term" value="F:transmembrane transporter activity"/>
    <property type="evidence" value="ECO:0007669"/>
    <property type="project" value="TreeGrafter"/>
</dbReference>
<dbReference type="InterPro" id="IPR050250">
    <property type="entry name" value="Macrolide_Exporter_MacB"/>
</dbReference>
<organism evidence="10 11">
    <name type="scientific">Methylovulum psychrotolerans</name>
    <dbReference type="NCBI Taxonomy" id="1704499"/>
    <lineage>
        <taxon>Bacteria</taxon>
        <taxon>Pseudomonadati</taxon>
        <taxon>Pseudomonadota</taxon>
        <taxon>Gammaproteobacteria</taxon>
        <taxon>Methylococcales</taxon>
        <taxon>Methylococcaceae</taxon>
        <taxon>Methylovulum</taxon>
    </lineage>
</organism>
<feature type="transmembrane region" description="Helical" evidence="7">
    <location>
        <begin position="21"/>
        <end position="42"/>
    </location>
</feature>
<evidence type="ECO:0000313" key="10">
    <source>
        <dbReference type="EMBL" id="POZ51374.1"/>
    </source>
</evidence>
<evidence type="ECO:0000313" key="11">
    <source>
        <dbReference type="Proteomes" id="UP000237423"/>
    </source>
</evidence>
<feature type="domain" description="MacB-like periplasmic core" evidence="9">
    <location>
        <begin position="21"/>
        <end position="246"/>
    </location>
</feature>
<evidence type="ECO:0000259" key="8">
    <source>
        <dbReference type="Pfam" id="PF02687"/>
    </source>
</evidence>
<feature type="transmembrane region" description="Helical" evidence="7">
    <location>
        <begin position="364"/>
        <end position="390"/>
    </location>
</feature>
<protein>
    <submittedName>
        <fullName evidence="10">Multidrug ABC transporter substrate-binding protein</fullName>
    </submittedName>
</protein>
<keyword evidence="3 7" id="KW-0812">Transmembrane</keyword>
<evidence type="ECO:0000256" key="5">
    <source>
        <dbReference type="ARBA" id="ARBA00023136"/>
    </source>
</evidence>
<sequence length="407" mass="42963">MIIGALLGEGWAAMLANRMRTLLTMLGMVFGVGAVIMMMAIGQGAELMVNESIASMGSNLFIVLSGSSSAGGTRQGSGTVPTLTLADAQAISELPQIAAVAPNIFNSAQLIYASNNWSTQVAGTTPAIIEVRDWQVVAGEGFKDSDIRAATRVLLMGQTVVKNLFGDENPVGKIVRVKNSPFLIVGILAQKGQSLDGRDQDDTVLVPITTAQRQLFGNQFPGMVRMILVKAKSAAVMAKAEQEMNDLLHTRHRIHADKDNDFSVRNLTAVAQAAASTTAAMSTMLGAIASVSLLVGGIGIMNIMLVSVTERTREIGIRMAIGAKNSDILLQFLFEAVMISLAGSFIGAALGVACAYFYSQINDTLVVVTLSSVLLAFGVAASVGVFFGFYPARKAANLKPIEALRFQ</sequence>
<name>A0A2S5CKS1_9GAMM</name>
<dbReference type="InterPro" id="IPR025857">
    <property type="entry name" value="MacB_PCD"/>
</dbReference>
<evidence type="ECO:0000256" key="7">
    <source>
        <dbReference type="SAM" id="Phobius"/>
    </source>
</evidence>
<feature type="transmembrane region" description="Helical" evidence="7">
    <location>
        <begin position="284"/>
        <end position="308"/>
    </location>
</feature>
<dbReference type="RefSeq" id="WP_211299223.1">
    <property type="nucleotide sequence ID" value="NZ_PGFZ01000006.1"/>
</dbReference>
<keyword evidence="2" id="KW-1003">Cell membrane</keyword>